<dbReference type="SUPFAM" id="SSF57903">
    <property type="entry name" value="FYVE/PHD zinc finger"/>
    <property type="match status" value="1"/>
</dbReference>
<evidence type="ECO:0000256" key="1">
    <source>
        <dbReference type="ARBA" id="ARBA00004123"/>
    </source>
</evidence>
<feature type="compositionally biased region" description="Polar residues" evidence="12">
    <location>
        <begin position="136"/>
        <end position="157"/>
    </location>
</feature>
<feature type="site" description="Histone H3K4me3 binding" evidence="8">
    <location>
        <position position="333"/>
    </location>
</feature>
<comment type="caution">
    <text evidence="14">The sequence shown here is derived from an EMBL/GenBank/DDBJ whole genome shotgun (WGS) entry which is preliminary data.</text>
</comment>
<gene>
    <name evidence="14" type="ORF">FA13DRAFT_1705410</name>
</gene>
<evidence type="ECO:0000256" key="4">
    <source>
        <dbReference type="ARBA" id="ARBA00022771"/>
    </source>
</evidence>
<feature type="binding site" evidence="9">
    <location>
        <position position="352"/>
    </location>
    <ligand>
        <name>Zn(2+)</name>
        <dbReference type="ChEBI" id="CHEBI:29105"/>
        <label>2</label>
    </ligand>
</feature>
<reference evidence="14 15" key="1">
    <citation type="journal article" date="2019" name="Nat. Ecol. Evol.">
        <title>Megaphylogeny resolves global patterns of mushroom evolution.</title>
        <authorList>
            <person name="Varga T."/>
            <person name="Krizsan K."/>
            <person name="Foldi C."/>
            <person name="Dima B."/>
            <person name="Sanchez-Garcia M."/>
            <person name="Sanchez-Ramirez S."/>
            <person name="Szollosi G.J."/>
            <person name="Szarkandi J.G."/>
            <person name="Papp V."/>
            <person name="Albert L."/>
            <person name="Andreopoulos W."/>
            <person name="Angelini C."/>
            <person name="Antonin V."/>
            <person name="Barry K.W."/>
            <person name="Bougher N.L."/>
            <person name="Buchanan P."/>
            <person name="Buyck B."/>
            <person name="Bense V."/>
            <person name="Catcheside P."/>
            <person name="Chovatia M."/>
            <person name="Cooper J."/>
            <person name="Damon W."/>
            <person name="Desjardin D."/>
            <person name="Finy P."/>
            <person name="Geml J."/>
            <person name="Haridas S."/>
            <person name="Hughes K."/>
            <person name="Justo A."/>
            <person name="Karasinski D."/>
            <person name="Kautmanova I."/>
            <person name="Kiss B."/>
            <person name="Kocsube S."/>
            <person name="Kotiranta H."/>
            <person name="LaButti K.M."/>
            <person name="Lechner B.E."/>
            <person name="Liimatainen K."/>
            <person name="Lipzen A."/>
            <person name="Lukacs Z."/>
            <person name="Mihaltcheva S."/>
            <person name="Morgado L.N."/>
            <person name="Niskanen T."/>
            <person name="Noordeloos M.E."/>
            <person name="Ohm R.A."/>
            <person name="Ortiz-Santana B."/>
            <person name="Ovrebo C."/>
            <person name="Racz N."/>
            <person name="Riley R."/>
            <person name="Savchenko A."/>
            <person name="Shiryaev A."/>
            <person name="Soop K."/>
            <person name="Spirin V."/>
            <person name="Szebenyi C."/>
            <person name="Tomsovsky M."/>
            <person name="Tulloss R.E."/>
            <person name="Uehling J."/>
            <person name="Grigoriev I.V."/>
            <person name="Vagvolgyi C."/>
            <person name="Papp T."/>
            <person name="Martin F.M."/>
            <person name="Miettinen O."/>
            <person name="Hibbett D.S."/>
            <person name="Nagy L.G."/>
        </authorList>
    </citation>
    <scope>NUCLEOTIDE SEQUENCE [LARGE SCALE GENOMIC DNA]</scope>
    <source>
        <strain evidence="14 15">FP101781</strain>
    </source>
</reference>
<organism evidence="14 15">
    <name type="scientific">Coprinellus micaceus</name>
    <name type="common">Glistening ink-cap mushroom</name>
    <name type="synonym">Coprinus micaceus</name>
    <dbReference type="NCBI Taxonomy" id="71717"/>
    <lineage>
        <taxon>Eukaryota</taxon>
        <taxon>Fungi</taxon>
        <taxon>Dikarya</taxon>
        <taxon>Basidiomycota</taxon>
        <taxon>Agaricomycotina</taxon>
        <taxon>Agaricomycetes</taxon>
        <taxon>Agaricomycetidae</taxon>
        <taxon>Agaricales</taxon>
        <taxon>Agaricineae</taxon>
        <taxon>Psathyrellaceae</taxon>
        <taxon>Coprinellus</taxon>
    </lineage>
</organism>
<evidence type="ECO:0000313" key="14">
    <source>
        <dbReference type="EMBL" id="TEB37082.1"/>
    </source>
</evidence>
<evidence type="ECO:0000256" key="7">
    <source>
        <dbReference type="ARBA" id="ARBA00023242"/>
    </source>
</evidence>
<comment type="similarity">
    <text evidence="2 11">Belongs to the ING family.</text>
</comment>
<comment type="subcellular location">
    <subcellularLocation>
        <location evidence="1 11">Nucleus</location>
    </subcellularLocation>
</comment>
<dbReference type="STRING" id="71717.A0A4Y7TTY7"/>
<feature type="binding site" evidence="9">
    <location>
        <position position="336"/>
    </location>
    <ligand>
        <name>Zn(2+)</name>
        <dbReference type="ChEBI" id="CHEBI:29105"/>
        <label>1</label>
    </ligand>
</feature>
<dbReference type="OrthoDB" id="5411773at2759"/>
<evidence type="ECO:0000256" key="8">
    <source>
        <dbReference type="PIRSR" id="PIRSR628651-50"/>
    </source>
</evidence>
<dbReference type="Gene3D" id="6.10.140.1740">
    <property type="match status" value="1"/>
</dbReference>
<dbReference type="GO" id="GO:0000785">
    <property type="term" value="C:chromatin"/>
    <property type="evidence" value="ECO:0007669"/>
    <property type="project" value="UniProtKB-ARBA"/>
</dbReference>
<evidence type="ECO:0000259" key="13">
    <source>
        <dbReference type="PROSITE" id="PS50016"/>
    </source>
</evidence>
<feature type="binding site" evidence="9">
    <location>
        <position position="377"/>
    </location>
    <ligand>
        <name>Zn(2+)</name>
        <dbReference type="ChEBI" id="CHEBI:29105"/>
        <label>2</label>
    </ligand>
</feature>
<dbReference type="Gene3D" id="3.30.40.10">
    <property type="entry name" value="Zinc/RING finger domain, C3HC4 (zinc finger)"/>
    <property type="match status" value="1"/>
</dbReference>
<evidence type="ECO:0000256" key="2">
    <source>
        <dbReference type="ARBA" id="ARBA00010210"/>
    </source>
</evidence>
<dbReference type="PANTHER" id="PTHR10333:SF42">
    <property type="entry name" value="INHIBITOR OF GROWTH PROTEIN 5"/>
    <property type="match status" value="1"/>
</dbReference>
<dbReference type="PROSITE" id="PS50016">
    <property type="entry name" value="ZF_PHD_2"/>
    <property type="match status" value="1"/>
</dbReference>
<dbReference type="EMBL" id="QPFP01000004">
    <property type="protein sequence ID" value="TEB37082.1"/>
    <property type="molecule type" value="Genomic_DNA"/>
</dbReference>
<dbReference type="GO" id="GO:0006355">
    <property type="term" value="P:regulation of DNA-templated transcription"/>
    <property type="evidence" value="ECO:0007669"/>
    <property type="project" value="TreeGrafter"/>
</dbReference>
<evidence type="ECO:0000256" key="6">
    <source>
        <dbReference type="ARBA" id="ARBA00022853"/>
    </source>
</evidence>
<evidence type="ECO:0000313" key="15">
    <source>
        <dbReference type="Proteomes" id="UP000298030"/>
    </source>
</evidence>
<comment type="function">
    <text evidence="11">Component of an histone acetyltransferase complex.</text>
</comment>
<feature type="compositionally biased region" description="Acidic residues" evidence="12">
    <location>
        <begin position="306"/>
        <end position="329"/>
    </location>
</feature>
<feature type="compositionally biased region" description="Polar residues" evidence="12">
    <location>
        <begin position="291"/>
        <end position="303"/>
    </location>
</feature>
<accession>A0A4Y7TTY7</accession>
<protein>
    <recommendedName>
        <fullName evidence="11">Chromatin modification-related protein</fullName>
    </recommendedName>
</protein>
<feature type="site" description="Histone H3K4me3 binding" evidence="8">
    <location>
        <position position="344"/>
    </location>
</feature>
<dbReference type="InterPro" id="IPR011011">
    <property type="entry name" value="Znf_FYVE_PHD"/>
</dbReference>
<evidence type="ECO:0000256" key="9">
    <source>
        <dbReference type="PIRSR" id="PIRSR628651-51"/>
    </source>
</evidence>
<keyword evidence="7 11" id="KW-0539">Nucleus</keyword>
<dbReference type="PANTHER" id="PTHR10333">
    <property type="entry name" value="INHIBITOR OF GROWTH PROTEIN"/>
    <property type="match status" value="1"/>
</dbReference>
<dbReference type="InterPro" id="IPR019786">
    <property type="entry name" value="Zinc_finger_PHD-type_CS"/>
</dbReference>
<evidence type="ECO:0000256" key="10">
    <source>
        <dbReference type="PROSITE-ProRule" id="PRU00146"/>
    </source>
</evidence>
<feature type="binding site" evidence="9">
    <location>
        <position position="347"/>
    </location>
    <ligand>
        <name>Zn(2+)</name>
        <dbReference type="ChEBI" id="CHEBI:29105"/>
        <label>2</label>
    </ligand>
</feature>
<feature type="binding site" evidence="9">
    <location>
        <position position="358"/>
    </location>
    <ligand>
        <name>Zn(2+)</name>
        <dbReference type="ChEBI" id="CHEBI:29105"/>
        <label>1</label>
    </ligand>
</feature>
<proteinExistence type="inferred from homology"/>
<keyword evidence="15" id="KW-1185">Reference proteome</keyword>
<dbReference type="SMART" id="SM00249">
    <property type="entry name" value="PHD"/>
    <property type="match status" value="1"/>
</dbReference>
<dbReference type="PROSITE" id="PS01359">
    <property type="entry name" value="ZF_PHD_1"/>
    <property type="match status" value="1"/>
</dbReference>
<dbReference type="Pfam" id="PF12998">
    <property type="entry name" value="ING"/>
    <property type="match status" value="2"/>
</dbReference>
<dbReference type="SMART" id="SM01408">
    <property type="entry name" value="ING"/>
    <property type="match status" value="1"/>
</dbReference>
<dbReference type="Proteomes" id="UP000298030">
    <property type="component" value="Unassembled WGS sequence"/>
</dbReference>
<evidence type="ECO:0000256" key="5">
    <source>
        <dbReference type="ARBA" id="ARBA00022833"/>
    </source>
</evidence>
<keyword evidence="6 11" id="KW-0156">Chromatin regulator</keyword>
<feature type="region of interest" description="Disordered" evidence="12">
    <location>
        <begin position="132"/>
        <end position="157"/>
    </location>
</feature>
<feature type="region of interest" description="Disordered" evidence="12">
    <location>
        <begin position="286"/>
        <end position="329"/>
    </location>
</feature>
<feature type="domain" description="PHD-type" evidence="13">
    <location>
        <begin position="331"/>
        <end position="380"/>
    </location>
</feature>
<feature type="binding site" evidence="9">
    <location>
        <position position="334"/>
    </location>
    <ligand>
        <name>Zn(2+)</name>
        <dbReference type="ChEBI" id="CHEBI:29105"/>
        <label>1</label>
    </ligand>
</feature>
<dbReference type="InterPro" id="IPR013083">
    <property type="entry name" value="Znf_RING/FYVE/PHD"/>
</dbReference>
<keyword evidence="4 10" id="KW-0863">Zinc-finger</keyword>
<dbReference type="GO" id="GO:0005634">
    <property type="term" value="C:nucleus"/>
    <property type="evidence" value="ECO:0007669"/>
    <property type="project" value="UniProtKB-SubCell"/>
</dbReference>
<dbReference type="InterPro" id="IPR001965">
    <property type="entry name" value="Znf_PHD"/>
</dbReference>
<dbReference type="InterPro" id="IPR024610">
    <property type="entry name" value="ING_N_histone-binding"/>
</dbReference>
<name>A0A4Y7TTY7_COPMI</name>
<sequence>MPCGQRELGGDERFHPCTRRECQKKTAAISGMLALFNFNCHEQPLYPQSLHSPLDQLFKIFLAPTDTYIGGRETTGTHHRHHRHPRRFLGFIMATIAPNYDEAAAMAVESISSLDNLPNEVQHILNEISHLERKCQGSTSRPRSPGTNDGTSGTSSVRAQFHSPFLLGSSLSGRSTARAGPRPLKLTCRPASQLAYAEVDALSAEKIQLAERLIQLLTRTQSRLDGDVIQVRTLQGESMEEIRRSGLPLNSRLEPSISGSLSAAAQVGDSLRKVLDGVAPSDPVTPFALTPSATSLSVPPNKTSLEEPDDEDMDAEGEDEYDGEEGEEDPTPYCFCQRRSFGVMIGCDYPDCTYQWFHITCVGVKEPLPEKWYCSDCIKHKGGAEKRKGRKK</sequence>
<feature type="binding site" evidence="9">
    <location>
        <position position="374"/>
    </location>
    <ligand>
        <name>Zn(2+)</name>
        <dbReference type="ChEBI" id="CHEBI:29105"/>
        <label>2</label>
    </ligand>
</feature>
<evidence type="ECO:0000256" key="11">
    <source>
        <dbReference type="RuleBase" id="RU361213"/>
    </source>
</evidence>
<keyword evidence="3 9" id="KW-0479">Metal-binding</keyword>
<feature type="binding site" evidence="9">
    <location>
        <position position="361"/>
    </location>
    <ligand>
        <name>Zn(2+)</name>
        <dbReference type="ChEBI" id="CHEBI:29105"/>
        <label>1</label>
    </ligand>
</feature>
<feature type="site" description="Histone H3K4me3 binding" evidence="8">
    <location>
        <position position="348"/>
    </location>
</feature>
<keyword evidence="5 9" id="KW-0862">Zinc</keyword>
<dbReference type="GO" id="GO:0006325">
    <property type="term" value="P:chromatin organization"/>
    <property type="evidence" value="ECO:0007669"/>
    <property type="project" value="UniProtKB-KW"/>
</dbReference>
<feature type="site" description="Histone H3K4me3 binding" evidence="8">
    <location>
        <position position="356"/>
    </location>
</feature>
<comment type="subunit">
    <text evidence="11">Component of an histone acetyltransferase complex. Interacts with H3K4me3 and to a lesser extent with H3K4me2.</text>
</comment>
<dbReference type="GO" id="GO:0008270">
    <property type="term" value="F:zinc ion binding"/>
    <property type="evidence" value="ECO:0007669"/>
    <property type="project" value="UniProtKB-KW"/>
</dbReference>
<evidence type="ECO:0000256" key="3">
    <source>
        <dbReference type="ARBA" id="ARBA00022723"/>
    </source>
</evidence>
<dbReference type="AlphaFoldDB" id="A0A4Y7TTY7"/>
<evidence type="ECO:0000256" key="12">
    <source>
        <dbReference type="SAM" id="MobiDB-lite"/>
    </source>
</evidence>
<comment type="domain">
    <text evidence="11">The PHD-type zinc finger mediates the binding to H3K4me3.</text>
</comment>
<dbReference type="InterPro" id="IPR028651">
    <property type="entry name" value="ING_fam"/>
</dbReference>
<dbReference type="InterPro" id="IPR019787">
    <property type="entry name" value="Znf_PHD-finger"/>
</dbReference>